<dbReference type="GO" id="GO:0016788">
    <property type="term" value="F:hydrolase activity, acting on ester bonds"/>
    <property type="evidence" value="ECO:0007669"/>
    <property type="project" value="UniProtKB-ARBA"/>
</dbReference>
<evidence type="ECO:0000313" key="2">
    <source>
        <dbReference type="EMBL" id="RKR04377.1"/>
    </source>
</evidence>
<dbReference type="SUPFAM" id="SSF52266">
    <property type="entry name" value="SGNH hydrolase"/>
    <property type="match status" value="1"/>
</dbReference>
<keyword evidence="3" id="KW-1185">Reference proteome</keyword>
<protein>
    <submittedName>
        <fullName evidence="2">Lysophospholipase L1-like esterase</fullName>
    </submittedName>
</protein>
<name>A0A420WXF3_9GAMM</name>
<dbReference type="Gene3D" id="3.40.50.1110">
    <property type="entry name" value="SGNH hydrolase"/>
    <property type="match status" value="1"/>
</dbReference>
<dbReference type="AlphaFoldDB" id="A0A420WXF3"/>
<evidence type="ECO:0000313" key="3">
    <source>
        <dbReference type="Proteomes" id="UP000281975"/>
    </source>
</evidence>
<dbReference type="Proteomes" id="UP000281975">
    <property type="component" value="Unassembled WGS sequence"/>
</dbReference>
<dbReference type="Pfam" id="PF13472">
    <property type="entry name" value="Lipase_GDSL_2"/>
    <property type="match status" value="1"/>
</dbReference>
<dbReference type="RefSeq" id="WP_170150028.1">
    <property type="nucleotide sequence ID" value="NZ_RBIN01000004.1"/>
</dbReference>
<feature type="domain" description="SGNH hydrolase-type esterase" evidence="1">
    <location>
        <begin position="6"/>
        <end position="186"/>
    </location>
</feature>
<evidence type="ECO:0000259" key="1">
    <source>
        <dbReference type="Pfam" id="PF13472"/>
    </source>
</evidence>
<dbReference type="CDD" id="cd01839">
    <property type="entry name" value="SGNH_arylesterase_like"/>
    <property type="match status" value="1"/>
</dbReference>
<proteinExistence type="predicted"/>
<reference evidence="2 3" key="1">
    <citation type="submission" date="2018-10" db="EMBL/GenBank/DDBJ databases">
        <title>Genomic Encyclopedia of Type Strains, Phase IV (KMG-IV): sequencing the most valuable type-strain genomes for metagenomic binning, comparative biology and taxonomic classification.</title>
        <authorList>
            <person name="Goeker M."/>
        </authorList>
    </citation>
    <scope>NUCLEOTIDE SEQUENCE [LARGE SCALE GENOMIC DNA]</scope>
    <source>
        <strain evidence="2 3">DSM 23229</strain>
    </source>
</reference>
<gene>
    <name evidence="2" type="ORF">C7446_1584</name>
</gene>
<accession>A0A420WXF3</accession>
<sequence>MRRLLCFGDSNTFGSVPMQRADDTARFDAATRWPGVLADCLGSQWQVIEEGLPSRTTTLDDPVEGRRLNGLARLPGRLKRHAPLDRVVLALGTNDLKAPFARTPGQIAAGAGALIECVQREGSGPADEPPQVLLVIPPPVLPSPLFGELFAGAVEKSRHWQAPFVAEAERHHVSLLDAEEFITSSPVDGIHWEAGMHRRLGEAVARWIREGA</sequence>
<dbReference type="InterPro" id="IPR013830">
    <property type="entry name" value="SGNH_hydro"/>
</dbReference>
<comment type="caution">
    <text evidence="2">The sequence shown here is derived from an EMBL/GenBank/DDBJ whole genome shotgun (WGS) entry which is preliminary data.</text>
</comment>
<organism evidence="2 3">
    <name type="scientific">Kushneria sinocarnis</name>
    <dbReference type="NCBI Taxonomy" id="595502"/>
    <lineage>
        <taxon>Bacteria</taxon>
        <taxon>Pseudomonadati</taxon>
        <taxon>Pseudomonadota</taxon>
        <taxon>Gammaproteobacteria</taxon>
        <taxon>Oceanospirillales</taxon>
        <taxon>Halomonadaceae</taxon>
        <taxon>Kushneria</taxon>
    </lineage>
</organism>
<dbReference type="InterPro" id="IPR036514">
    <property type="entry name" value="SGNH_hydro_sf"/>
</dbReference>
<dbReference type="EMBL" id="RBIN01000004">
    <property type="protein sequence ID" value="RKR04377.1"/>
    <property type="molecule type" value="Genomic_DNA"/>
</dbReference>